<comment type="caution">
    <text evidence="1">The sequence shown here is derived from an EMBL/GenBank/DDBJ whole genome shotgun (WGS) entry which is preliminary data.</text>
</comment>
<protein>
    <submittedName>
        <fullName evidence="1">Uncharacterized protein</fullName>
    </submittedName>
</protein>
<evidence type="ECO:0000313" key="2">
    <source>
        <dbReference type="Proteomes" id="UP000053352"/>
    </source>
</evidence>
<reference evidence="1 2" key="1">
    <citation type="submission" date="2015-11" db="EMBL/GenBank/DDBJ databases">
        <title>Genome sequence of Pyrodictium occultum PL-19, a marine hyperthermophilic archaeon isolated from Volcano, Italy.</title>
        <authorList>
            <person name="Utturkar S."/>
            <person name="Huber H."/>
            <person name="Leptihn S."/>
            <person name="Brown S."/>
            <person name="Stetter K.O."/>
            <person name="Podar M."/>
        </authorList>
    </citation>
    <scope>NUCLEOTIDE SEQUENCE [LARGE SCALE GENOMIC DNA]</scope>
    <source>
        <strain evidence="1 2">PL-19</strain>
    </source>
</reference>
<name>A0A0V8RUI0_PYROC</name>
<organism evidence="1 2">
    <name type="scientific">Pyrodictium occultum</name>
    <dbReference type="NCBI Taxonomy" id="2309"/>
    <lineage>
        <taxon>Archaea</taxon>
        <taxon>Thermoproteota</taxon>
        <taxon>Thermoprotei</taxon>
        <taxon>Desulfurococcales</taxon>
        <taxon>Pyrodictiaceae</taxon>
        <taxon>Pyrodictium</taxon>
    </lineage>
</organism>
<proteinExistence type="predicted"/>
<evidence type="ECO:0000313" key="1">
    <source>
        <dbReference type="EMBL" id="KSW11724.1"/>
    </source>
</evidence>
<dbReference type="Proteomes" id="UP000053352">
    <property type="component" value="Unassembled WGS sequence"/>
</dbReference>
<gene>
    <name evidence="1" type="ORF">CF15_02600</name>
</gene>
<dbReference type="EMBL" id="LNTB01000001">
    <property type="protein sequence ID" value="KSW11724.1"/>
    <property type="molecule type" value="Genomic_DNA"/>
</dbReference>
<keyword evidence="2" id="KW-1185">Reference proteome</keyword>
<accession>A0A0V8RUI0</accession>
<dbReference type="STRING" id="2309.CF15_02600"/>
<dbReference type="AlphaFoldDB" id="A0A0V8RUI0"/>
<sequence length="114" mass="12455">MKREARLLYIQQCGDAAAAAVLRGQGRVEALFIGGSLEELVETVRSSSFFEELRAAWPPGAAARLGLEPLSLESYTPSCHACIKALLRGLCAEDPLRRWLQGRGEDAGGWQRRA</sequence>